<dbReference type="PANTHER" id="PTHR43396">
    <property type="entry name" value="FLAVOHEMOPROTEIN"/>
    <property type="match status" value="1"/>
</dbReference>
<dbReference type="GO" id="GO:0020037">
    <property type="term" value="F:heme binding"/>
    <property type="evidence" value="ECO:0007669"/>
    <property type="project" value="InterPro"/>
</dbReference>
<evidence type="ECO:0000259" key="16">
    <source>
        <dbReference type="PROSITE" id="PS51384"/>
    </source>
</evidence>
<evidence type="ECO:0000313" key="17">
    <source>
        <dbReference type="EMBL" id="GII75228.1"/>
    </source>
</evidence>
<evidence type="ECO:0000256" key="10">
    <source>
        <dbReference type="ARBA" id="ARBA00023014"/>
    </source>
</evidence>
<dbReference type="CDD" id="cd06187">
    <property type="entry name" value="O2ase_reductase_like"/>
    <property type="match status" value="1"/>
</dbReference>
<evidence type="ECO:0000256" key="12">
    <source>
        <dbReference type="ARBA" id="ARBA00048649"/>
    </source>
</evidence>
<keyword evidence="18" id="KW-1185">Reference proteome</keyword>
<keyword evidence="10" id="KW-0411">Iron-sulfur</keyword>
<reference evidence="17" key="1">
    <citation type="submission" date="2021-01" db="EMBL/GenBank/DDBJ databases">
        <title>Whole genome shotgun sequence of Sphaerisporangium rufum NBRC 109079.</title>
        <authorList>
            <person name="Komaki H."/>
            <person name="Tamura T."/>
        </authorList>
    </citation>
    <scope>NUCLEOTIDE SEQUENCE</scope>
    <source>
        <strain evidence="17">NBRC 109079</strain>
    </source>
</reference>
<dbReference type="EMBL" id="BOOU01000003">
    <property type="protein sequence ID" value="GII75228.1"/>
    <property type="molecule type" value="Genomic_DNA"/>
</dbReference>
<gene>
    <name evidence="17" type="ORF">Sru01_02100</name>
</gene>
<evidence type="ECO:0000256" key="9">
    <source>
        <dbReference type="ARBA" id="ARBA00023004"/>
    </source>
</evidence>
<evidence type="ECO:0000256" key="4">
    <source>
        <dbReference type="ARBA" id="ARBA00022617"/>
    </source>
</evidence>
<dbReference type="CDD" id="cd19753">
    <property type="entry name" value="Mb-like_oxidoreductase"/>
    <property type="match status" value="1"/>
</dbReference>
<comment type="similarity">
    <text evidence="2">In the C-terminal section; belongs to the flavoprotein pyridine nucleotide cytochrome reductase family.</text>
</comment>
<dbReference type="EC" id="1.14.12.17" evidence="3"/>
<evidence type="ECO:0000256" key="7">
    <source>
        <dbReference type="ARBA" id="ARBA00022723"/>
    </source>
</evidence>
<comment type="caution">
    <text evidence="17">The sequence shown here is derived from an EMBL/GenBank/DDBJ whole genome shotgun (WGS) entry which is preliminary data.</text>
</comment>
<feature type="domain" description="FAD-binding FR-type" evidence="16">
    <location>
        <begin position="140"/>
        <end position="240"/>
    </location>
</feature>
<evidence type="ECO:0000256" key="8">
    <source>
        <dbReference type="ARBA" id="ARBA00022857"/>
    </source>
</evidence>
<dbReference type="PANTHER" id="PTHR43396:SF3">
    <property type="entry name" value="FLAVOHEMOPROTEIN"/>
    <property type="match status" value="1"/>
</dbReference>
<dbReference type="InterPro" id="IPR017938">
    <property type="entry name" value="Riboflavin_synthase-like_b-brl"/>
</dbReference>
<evidence type="ECO:0000259" key="15">
    <source>
        <dbReference type="PROSITE" id="PS01033"/>
    </source>
</evidence>
<keyword evidence="11" id="KW-0520">NAD</keyword>
<dbReference type="InterPro" id="IPR001709">
    <property type="entry name" value="Flavoprot_Pyr_Nucl_cyt_Rdtase"/>
</dbReference>
<dbReference type="GO" id="GO:0071949">
    <property type="term" value="F:FAD binding"/>
    <property type="evidence" value="ECO:0007669"/>
    <property type="project" value="TreeGrafter"/>
</dbReference>
<evidence type="ECO:0000256" key="5">
    <source>
        <dbReference type="ARBA" id="ARBA00022621"/>
    </source>
</evidence>
<dbReference type="AlphaFoldDB" id="A0A919QWL5"/>
<comment type="cofactor">
    <cofactor evidence="1">
        <name>heme b</name>
        <dbReference type="ChEBI" id="CHEBI:60344"/>
    </cofactor>
</comment>
<comment type="similarity">
    <text evidence="14">Belongs to the globin family.</text>
</comment>
<dbReference type="InterPro" id="IPR012292">
    <property type="entry name" value="Globin/Proto"/>
</dbReference>
<dbReference type="InterPro" id="IPR001433">
    <property type="entry name" value="OxRdtase_FAD/NAD-bd"/>
</dbReference>
<protein>
    <recommendedName>
        <fullName evidence="3">nitric oxide dioxygenase</fullName>
        <ecNumber evidence="3">1.14.12.17</ecNumber>
    </recommendedName>
</protein>
<feature type="domain" description="Globin" evidence="15">
    <location>
        <begin position="1"/>
        <end position="133"/>
    </location>
</feature>
<proteinExistence type="inferred from homology"/>
<dbReference type="Proteomes" id="UP000655287">
    <property type="component" value="Unassembled WGS sequence"/>
</dbReference>
<comment type="catalytic activity">
    <reaction evidence="13">
        <text>2 nitric oxide + NADPH + 2 O2 = 2 nitrate + NADP(+) + H(+)</text>
        <dbReference type="Rhea" id="RHEA:19465"/>
        <dbReference type="ChEBI" id="CHEBI:15378"/>
        <dbReference type="ChEBI" id="CHEBI:15379"/>
        <dbReference type="ChEBI" id="CHEBI:16480"/>
        <dbReference type="ChEBI" id="CHEBI:17632"/>
        <dbReference type="ChEBI" id="CHEBI:57783"/>
        <dbReference type="ChEBI" id="CHEBI:58349"/>
        <dbReference type="EC" id="1.14.12.17"/>
    </reaction>
</comment>
<dbReference type="PRINTS" id="PR00371">
    <property type="entry name" value="FPNCR"/>
</dbReference>
<keyword evidence="14" id="KW-0813">Transport</keyword>
<dbReference type="PRINTS" id="PR00410">
    <property type="entry name" value="PHEHYDRXLASE"/>
</dbReference>
<organism evidence="17 18">
    <name type="scientific">Sphaerisporangium rufum</name>
    <dbReference type="NCBI Taxonomy" id="1381558"/>
    <lineage>
        <taxon>Bacteria</taxon>
        <taxon>Bacillati</taxon>
        <taxon>Actinomycetota</taxon>
        <taxon>Actinomycetes</taxon>
        <taxon>Streptosporangiales</taxon>
        <taxon>Streptosporangiaceae</taxon>
        <taxon>Sphaerisporangium</taxon>
    </lineage>
</organism>
<keyword evidence="7" id="KW-0479">Metal-binding</keyword>
<keyword evidence="6" id="KW-0001">2Fe-2S</keyword>
<dbReference type="Gene3D" id="1.10.490.10">
    <property type="entry name" value="Globins"/>
    <property type="match status" value="1"/>
</dbReference>
<dbReference type="GO" id="GO:0008941">
    <property type="term" value="F:nitric oxide dioxygenase NAD(P)H activity"/>
    <property type="evidence" value="ECO:0007669"/>
    <property type="project" value="UniProtKB-EC"/>
</dbReference>
<evidence type="ECO:0000256" key="13">
    <source>
        <dbReference type="ARBA" id="ARBA00049433"/>
    </source>
</evidence>
<dbReference type="InterPro" id="IPR039261">
    <property type="entry name" value="FNR_nucleotide-bd"/>
</dbReference>
<name>A0A919QWL5_9ACTN</name>
<dbReference type="Pfam" id="PF00042">
    <property type="entry name" value="Globin"/>
    <property type="match status" value="1"/>
</dbReference>
<dbReference type="SUPFAM" id="SSF52343">
    <property type="entry name" value="Ferredoxin reductase-like, C-terminal NADP-linked domain"/>
    <property type="match status" value="1"/>
</dbReference>
<dbReference type="PROSITE" id="PS51384">
    <property type="entry name" value="FAD_FR"/>
    <property type="match status" value="1"/>
</dbReference>
<keyword evidence="9" id="KW-0408">Iron</keyword>
<evidence type="ECO:0000256" key="6">
    <source>
        <dbReference type="ARBA" id="ARBA00022714"/>
    </source>
</evidence>
<dbReference type="GO" id="GO:0019825">
    <property type="term" value="F:oxygen binding"/>
    <property type="evidence" value="ECO:0007669"/>
    <property type="project" value="InterPro"/>
</dbReference>
<evidence type="ECO:0000313" key="18">
    <source>
        <dbReference type="Proteomes" id="UP000655287"/>
    </source>
</evidence>
<dbReference type="GO" id="GO:0051537">
    <property type="term" value="F:2 iron, 2 sulfur cluster binding"/>
    <property type="evidence" value="ECO:0007669"/>
    <property type="project" value="UniProtKB-KW"/>
</dbReference>
<dbReference type="InterPro" id="IPR009050">
    <property type="entry name" value="Globin-like_sf"/>
</dbReference>
<dbReference type="RefSeq" id="WP_203981897.1">
    <property type="nucleotide sequence ID" value="NZ_BOOU01000003.1"/>
</dbReference>
<dbReference type="GO" id="GO:0046872">
    <property type="term" value="F:metal ion binding"/>
    <property type="evidence" value="ECO:0007669"/>
    <property type="project" value="UniProtKB-KW"/>
</dbReference>
<dbReference type="SUPFAM" id="SSF46458">
    <property type="entry name" value="Globin-like"/>
    <property type="match status" value="1"/>
</dbReference>
<evidence type="ECO:0000256" key="14">
    <source>
        <dbReference type="RuleBase" id="RU000356"/>
    </source>
</evidence>
<dbReference type="SUPFAM" id="SSF63380">
    <property type="entry name" value="Riboflavin synthase domain-like"/>
    <property type="match status" value="1"/>
</dbReference>
<dbReference type="GO" id="GO:0071500">
    <property type="term" value="P:cellular response to nitrosative stress"/>
    <property type="evidence" value="ECO:0007669"/>
    <property type="project" value="TreeGrafter"/>
</dbReference>
<dbReference type="GO" id="GO:0005344">
    <property type="term" value="F:oxygen carrier activity"/>
    <property type="evidence" value="ECO:0007669"/>
    <property type="project" value="UniProtKB-KW"/>
</dbReference>
<dbReference type="Gene3D" id="3.40.50.80">
    <property type="entry name" value="Nucleotide-binding domain of ferredoxin-NADP reductase (FNR) module"/>
    <property type="match status" value="1"/>
</dbReference>
<evidence type="ECO:0000256" key="2">
    <source>
        <dbReference type="ARBA" id="ARBA00006401"/>
    </source>
</evidence>
<dbReference type="GO" id="GO:0046210">
    <property type="term" value="P:nitric oxide catabolic process"/>
    <property type="evidence" value="ECO:0007669"/>
    <property type="project" value="TreeGrafter"/>
</dbReference>
<dbReference type="PROSITE" id="PS01033">
    <property type="entry name" value="GLOBIN"/>
    <property type="match status" value="1"/>
</dbReference>
<comment type="catalytic activity">
    <reaction evidence="12">
        <text>2 nitric oxide + NADH + 2 O2 = 2 nitrate + NAD(+) + H(+)</text>
        <dbReference type="Rhea" id="RHEA:19469"/>
        <dbReference type="ChEBI" id="CHEBI:15378"/>
        <dbReference type="ChEBI" id="CHEBI:15379"/>
        <dbReference type="ChEBI" id="CHEBI:16480"/>
        <dbReference type="ChEBI" id="CHEBI:17632"/>
        <dbReference type="ChEBI" id="CHEBI:57540"/>
        <dbReference type="ChEBI" id="CHEBI:57945"/>
        <dbReference type="EC" id="1.14.12.17"/>
    </reaction>
</comment>
<dbReference type="InterPro" id="IPR000971">
    <property type="entry name" value="Globin"/>
</dbReference>
<keyword evidence="8" id="KW-0521">NADP</keyword>
<evidence type="ECO:0000256" key="11">
    <source>
        <dbReference type="ARBA" id="ARBA00023027"/>
    </source>
</evidence>
<dbReference type="InterPro" id="IPR008333">
    <property type="entry name" value="Cbr1-like_FAD-bd_dom"/>
</dbReference>
<dbReference type="InterPro" id="IPR017927">
    <property type="entry name" value="FAD-bd_FR_type"/>
</dbReference>
<keyword evidence="5 14" id="KW-0561">Oxygen transport</keyword>
<dbReference type="Pfam" id="PF00970">
    <property type="entry name" value="FAD_binding_6"/>
    <property type="match status" value="1"/>
</dbReference>
<evidence type="ECO:0000256" key="3">
    <source>
        <dbReference type="ARBA" id="ARBA00012229"/>
    </source>
</evidence>
<dbReference type="Pfam" id="PF00175">
    <property type="entry name" value="NAD_binding_1"/>
    <property type="match status" value="1"/>
</dbReference>
<accession>A0A919QWL5</accession>
<sequence length="379" mass="42275">MPVDIAVIRQSWNVVAPVADRIGVHFYAKLFADHPQLREMFPPAMNAQRDRLLHALTQVVLNLEDGPGLTEYLGQLARDHRKYGVLPEHYPAVGRCLVHAMRAEVGPAWRAVYDAAWIDAYRFVADVMVHAAEQEAAHTPAVWPAVVVGHEMRGRELVVVTVEPRERYPYRAGQYATLQTPVWPKVWRQYSIANAPRPDNRLTFHVRVVPGGWVSTALAHHTRPGDTVLLGPPRGAMLLDRASTRHLVFIAGGTGLAPLKAMVEESMWLPERPNIDLFHGVRRHTDAYDLPDLMALRSAHRRLRVVKAVSDDPADPRRERVIDAVQNHRVTLDGDVYVCGSPDMVRVTVGQLRGLGVPPRMIHTEYDPGGAAAPLVHTA</sequence>
<keyword evidence="4 14" id="KW-0349">Heme</keyword>
<evidence type="ECO:0000256" key="1">
    <source>
        <dbReference type="ARBA" id="ARBA00001970"/>
    </source>
</evidence>
<dbReference type="Gene3D" id="2.40.30.10">
    <property type="entry name" value="Translation factors"/>
    <property type="match status" value="1"/>
</dbReference>